<accession>A0A7I4YI43</accession>
<dbReference type="AlphaFoldDB" id="A0A7I4YI43"/>
<feature type="domain" description="Tc3 transposase DNA binding" evidence="2">
    <location>
        <begin position="15"/>
        <end position="63"/>
    </location>
</feature>
<dbReference type="OrthoDB" id="5829636at2759"/>
<reference evidence="5" key="1">
    <citation type="submission" date="2020-12" db="UniProtKB">
        <authorList>
            <consortium name="WormBaseParasite"/>
        </authorList>
    </citation>
    <scope>IDENTIFICATION</scope>
    <source>
        <strain evidence="5">MHco3</strain>
    </source>
</reference>
<dbReference type="SUPFAM" id="SSF46689">
    <property type="entry name" value="Homeodomain-like"/>
    <property type="match status" value="2"/>
</dbReference>
<dbReference type="WBParaSite" id="HCON_00102680-00001">
    <property type="protein sequence ID" value="HCON_00102680-00001"/>
    <property type="gene ID" value="HCON_00102680"/>
</dbReference>
<dbReference type="Gene3D" id="1.10.10.10">
    <property type="entry name" value="Winged helix-like DNA-binding domain superfamily/Winged helix DNA-binding domain"/>
    <property type="match status" value="1"/>
</dbReference>
<dbReference type="Pfam" id="PF11427">
    <property type="entry name" value="HTH_Tnp_Tc3_1"/>
    <property type="match status" value="1"/>
</dbReference>
<name>A0A7I4YI43_HAECO</name>
<dbReference type="Gene3D" id="1.10.10.60">
    <property type="entry name" value="Homeodomain-like"/>
    <property type="match status" value="1"/>
</dbReference>
<dbReference type="GO" id="GO:0003677">
    <property type="term" value="F:DNA binding"/>
    <property type="evidence" value="ECO:0007669"/>
    <property type="project" value="InterPro"/>
</dbReference>
<dbReference type="InterPro" id="IPR048703">
    <property type="entry name" value="Tnp_Tc3-like_HTH"/>
</dbReference>
<dbReference type="GO" id="GO:0005634">
    <property type="term" value="C:nucleus"/>
    <property type="evidence" value="ECO:0007669"/>
    <property type="project" value="UniProtKB-SubCell"/>
</dbReference>
<feature type="domain" description="Transposable element Tc3 transposase-like DNA-binding HTH" evidence="3">
    <location>
        <begin position="76"/>
        <end position="115"/>
    </location>
</feature>
<evidence type="ECO:0000259" key="3">
    <source>
        <dbReference type="Pfam" id="PF21517"/>
    </source>
</evidence>
<organism evidence="4 5">
    <name type="scientific">Haemonchus contortus</name>
    <name type="common">Barber pole worm</name>
    <dbReference type="NCBI Taxonomy" id="6289"/>
    <lineage>
        <taxon>Eukaryota</taxon>
        <taxon>Metazoa</taxon>
        <taxon>Ecdysozoa</taxon>
        <taxon>Nematoda</taxon>
        <taxon>Chromadorea</taxon>
        <taxon>Rhabditida</taxon>
        <taxon>Rhabditina</taxon>
        <taxon>Rhabditomorpha</taxon>
        <taxon>Strongyloidea</taxon>
        <taxon>Trichostrongylidae</taxon>
        <taxon>Haemonchus</taxon>
    </lineage>
</organism>
<proteinExistence type="predicted"/>
<dbReference type="InterPro" id="IPR036388">
    <property type="entry name" value="WH-like_DNA-bd_sf"/>
</dbReference>
<dbReference type="Proteomes" id="UP000025227">
    <property type="component" value="Unplaced"/>
</dbReference>
<protein>
    <submittedName>
        <fullName evidence="5">HTH_Tnp_Tc3_1 domain-containing protein</fullName>
    </submittedName>
</protein>
<dbReference type="OMA" id="PSCANIE"/>
<dbReference type="InterPro" id="IPR025898">
    <property type="entry name" value="Tc3_transposase_DNA-bd_dom"/>
</dbReference>
<evidence type="ECO:0000313" key="4">
    <source>
        <dbReference type="Proteomes" id="UP000025227"/>
    </source>
</evidence>
<dbReference type="Pfam" id="PF21517">
    <property type="entry name" value="HTH_Tnp_Tc3_2_like"/>
    <property type="match status" value="1"/>
</dbReference>
<comment type="subcellular location">
    <subcellularLocation>
        <location evidence="1">Nucleus</location>
    </subcellularLocation>
</comment>
<evidence type="ECO:0000259" key="2">
    <source>
        <dbReference type="Pfam" id="PF11427"/>
    </source>
</evidence>
<sequence length="159" mass="17869">MVVKLTLAITNATGRGSLLPDFEKGQILAKKEQGLSNRRIARDLGRSHTVVDNFIKNPEEYGTRRSAGRPSLLFDRDKRRILREASNSTKSCMEIRSSLNLNASKDTVWRVIRKSQFIVKRKMRKAPFMTKKNIEEIGSLSPDSAAEQSGIRCSSCADI</sequence>
<evidence type="ECO:0000256" key="1">
    <source>
        <dbReference type="ARBA" id="ARBA00004123"/>
    </source>
</evidence>
<dbReference type="InterPro" id="IPR009057">
    <property type="entry name" value="Homeodomain-like_sf"/>
</dbReference>
<keyword evidence="4" id="KW-1185">Reference proteome</keyword>
<evidence type="ECO:0000313" key="5">
    <source>
        <dbReference type="WBParaSite" id="HCON_00102680-00001"/>
    </source>
</evidence>